<dbReference type="PANTHER" id="PTHR34040:SF2">
    <property type="entry name" value="FLAGELLAR BIOSYNTHETIC PROTEIN FLIQ"/>
    <property type="match status" value="1"/>
</dbReference>
<evidence type="ECO:0000256" key="7">
    <source>
        <dbReference type="SAM" id="Phobius"/>
    </source>
</evidence>
<evidence type="ECO:0000256" key="1">
    <source>
        <dbReference type="ARBA" id="ARBA00004651"/>
    </source>
</evidence>
<reference evidence="8 9" key="1">
    <citation type="submission" date="2020-08" db="EMBL/GenBank/DDBJ databases">
        <title>Genomic Encyclopedia of Type Strains, Phase IV (KMG-IV): sequencing the most valuable type-strain genomes for metagenomic binning, comparative biology and taxonomic classification.</title>
        <authorList>
            <person name="Goeker M."/>
        </authorList>
    </citation>
    <scope>NUCLEOTIDE SEQUENCE [LARGE SCALE GENOMIC DNA]</scope>
    <source>
        <strain evidence="8 9">DSM 102850</strain>
    </source>
</reference>
<protein>
    <submittedName>
        <fullName evidence="8">Flagellar biosynthetic protein FliQ</fullName>
    </submittedName>
</protein>
<comment type="similarity">
    <text evidence="2">Belongs to the FliQ/MopD/SpaQ family.</text>
</comment>
<keyword evidence="9" id="KW-1185">Reference proteome</keyword>
<dbReference type="InterPro" id="IPR002191">
    <property type="entry name" value="Bac_export_3"/>
</dbReference>
<dbReference type="Proteomes" id="UP000563524">
    <property type="component" value="Unassembled WGS sequence"/>
</dbReference>
<keyword evidence="8" id="KW-0282">Flagellum</keyword>
<keyword evidence="6 7" id="KW-0472">Membrane</keyword>
<evidence type="ECO:0000256" key="2">
    <source>
        <dbReference type="ARBA" id="ARBA00006156"/>
    </source>
</evidence>
<dbReference type="AlphaFoldDB" id="A0A840I632"/>
<dbReference type="RefSeq" id="WP_221400994.1">
    <property type="nucleotide sequence ID" value="NZ_JACHOB010000004.1"/>
</dbReference>
<keyword evidence="8" id="KW-0969">Cilium</keyword>
<keyword evidence="5 7" id="KW-1133">Transmembrane helix</keyword>
<comment type="subcellular location">
    <subcellularLocation>
        <location evidence="1">Cell membrane</location>
        <topology evidence="1">Multi-pass membrane protein</topology>
    </subcellularLocation>
</comment>
<accession>A0A840I632</accession>
<evidence type="ECO:0000256" key="3">
    <source>
        <dbReference type="ARBA" id="ARBA00022475"/>
    </source>
</evidence>
<proteinExistence type="inferred from homology"/>
<dbReference type="Pfam" id="PF01313">
    <property type="entry name" value="Bac_export_3"/>
    <property type="match status" value="1"/>
</dbReference>
<keyword evidence="3" id="KW-1003">Cell membrane</keyword>
<comment type="caution">
    <text evidence="8">The sequence shown here is derived from an EMBL/GenBank/DDBJ whole genome shotgun (WGS) entry which is preliminary data.</text>
</comment>
<evidence type="ECO:0000256" key="4">
    <source>
        <dbReference type="ARBA" id="ARBA00022692"/>
    </source>
</evidence>
<sequence length="88" mass="9196">MLSDAQIIDLARQAMLTAAMMAAPLLLTALVAGVVVGLLQALTSVQEMTLTFVPKGAAMLLVFCLTASFMVGLCMRLFDTAVLPVIAP</sequence>
<evidence type="ECO:0000256" key="6">
    <source>
        <dbReference type="ARBA" id="ARBA00023136"/>
    </source>
</evidence>
<dbReference type="PANTHER" id="PTHR34040">
    <property type="entry name" value="FLAGELLAR BIOSYNTHETIC PROTEIN FLIQ"/>
    <property type="match status" value="1"/>
</dbReference>
<evidence type="ECO:0000256" key="5">
    <source>
        <dbReference type="ARBA" id="ARBA00022989"/>
    </source>
</evidence>
<feature type="transmembrane region" description="Helical" evidence="7">
    <location>
        <begin position="57"/>
        <end position="78"/>
    </location>
</feature>
<dbReference type="GO" id="GO:0005886">
    <property type="term" value="C:plasma membrane"/>
    <property type="evidence" value="ECO:0007669"/>
    <property type="project" value="UniProtKB-SubCell"/>
</dbReference>
<evidence type="ECO:0000313" key="9">
    <source>
        <dbReference type="Proteomes" id="UP000563524"/>
    </source>
</evidence>
<keyword evidence="4 7" id="KW-0812">Transmembrane</keyword>
<dbReference type="EMBL" id="JACHOB010000004">
    <property type="protein sequence ID" value="MBB4659644.1"/>
    <property type="molecule type" value="Genomic_DNA"/>
</dbReference>
<dbReference type="GO" id="GO:0009306">
    <property type="term" value="P:protein secretion"/>
    <property type="evidence" value="ECO:0007669"/>
    <property type="project" value="InterPro"/>
</dbReference>
<keyword evidence="8" id="KW-0966">Cell projection</keyword>
<organism evidence="8 9">
    <name type="scientific">Parvularcula dongshanensis</name>
    <dbReference type="NCBI Taxonomy" id="1173995"/>
    <lineage>
        <taxon>Bacteria</taxon>
        <taxon>Pseudomonadati</taxon>
        <taxon>Pseudomonadota</taxon>
        <taxon>Alphaproteobacteria</taxon>
        <taxon>Parvularculales</taxon>
        <taxon>Parvularculaceae</taxon>
        <taxon>Parvularcula</taxon>
    </lineage>
</organism>
<evidence type="ECO:0000313" key="8">
    <source>
        <dbReference type="EMBL" id="MBB4659644.1"/>
    </source>
</evidence>
<name>A0A840I632_9PROT</name>
<dbReference type="PRINTS" id="PR00952">
    <property type="entry name" value="TYPE3IMQPROT"/>
</dbReference>
<gene>
    <name evidence="8" type="ORF">GGQ59_002181</name>
</gene>